<reference evidence="2 3" key="1">
    <citation type="submission" date="2024-02" db="EMBL/GenBank/DDBJ databases">
        <authorList>
            <person name="Chen Y."/>
            <person name="Shah S."/>
            <person name="Dougan E. K."/>
            <person name="Thang M."/>
            <person name="Chan C."/>
        </authorList>
    </citation>
    <scope>NUCLEOTIDE SEQUENCE [LARGE SCALE GENOMIC DNA]</scope>
</reference>
<dbReference type="EMBL" id="CAXAMM010042095">
    <property type="protein sequence ID" value="CAK9102956.1"/>
    <property type="molecule type" value="Genomic_DNA"/>
</dbReference>
<organism evidence="2 3">
    <name type="scientific">Durusdinium trenchii</name>
    <dbReference type="NCBI Taxonomy" id="1381693"/>
    <lineage>
        <taxon>Eukaryota</taxon>
        <taxon>Sar</taxon>
        <taxon>Alveolata</taxon>
        <taxon>Dinophyceae</taxon>
        <taxon>Suessiales</taxon>
        <taxon>Symbiodiniaceae</taxon>
        <taxon>Durusdinium</taxon>
    </lineage>
</organism>
<sequence>MRKPGTDGAEDEVQCPPTLSPTRNVFDEQQACALEWKTPLWSKSWDVTGGAAT</sequence>
<evidence type="ECO:0000313" key="3">
    <source>
        <dbReference type="Proteomes" id="UP001642464"/>
    </source>
</evidence>
<evidence type="ECO:0000313" key="2">
    <source>
        <dbReference type="EMBL" id="CAK9102956.1"/>
    </source>
</evidence>
<feature type="region of interest" description="Disordered" evidence="1">
    <location>
        <begin position="1"/>
        <end position="23"/>
    </location>
</feature>
<keyword evidence="3" id="KW-1185">Reference proteome</keyword>
<proteinExistence type="predicted"/>
<gene>
    <name evidence="2" type="ORF">SCF082_LOCUS48106</name>
</gene>
<dbReference type="Proteomes" id="UP001642464">
    <property type="component" value="Unassembled WGS sequence"/>
</dbReference>
<evidence type="ECO:0000256" key="1">
    <source>
        <dbReference type="SAM" id="MobiDB-lite"/>
    </source>
</evidence>
<accession>A0ABP0RUL3</accession>
<name>A0ABP0RUL3_9DINO</name>
<comment type="caution">
    <text evidence="2">The sequence shown here is derived from an EMBL/GenBank/DDBJ whole genome shotgun (WGS) entry which is preliminary data.</text>
</comment>
<protein>
    <submittedName>
        <fullName evidence="2">Uncharacterized protein</fullName>
    </submittedName>
</protein>